<dbReference type="AlphaFoldDB" id="A0A1Q8S0L6"/>
<dbReference type="PANTHER" id="PTHR35394:SF5">
    <property type="entry name" value="DUF3176 DOMAIN-CONTAINING PROTEIN"/>
    <property type="match status" value="1"/>
</dbReference>
<feature type="transmembrane region" description="Helical" evidence="1">
    <location>
        <begin position="499"/>
        <end position="521"/>
    </location>
</feature>
<feature type="transmembrane region" description="Helical" evidence="1">
    <location>
        <begin position="140"/>
        <end position="162"/>
    </location>
</feature>
<accession>A0A1Q8S0L6</accession>
<evidence type="ECO:0000313" key="3">
    <source>
        <dbReference type="Proteomes" id="UP000186583"/>
    </source>
</evidence>
<evidence type="ECO:0000256" key="1">
    <source>
        <dbReference type="SAM" id="Phobius"/>
    </source>
</evidence>
<keyword evidence="1" id="KW-0812">Transmembrane</keyword>
<dbReference type="Pfam" id="PF11374">
    <property type="entry name" value="DUF3176"/>
    <property type="match status" value="1"/>
</dbReference>
<dbReference type="Proteomes" id="UP000186583">
    <property type="component" value="Unassembled WGS sequence"/>
</dbReference>
<comment type="caution">
    <text evidence="2">The sequence shown here is derived from an EMBL/GenBank/DDBJ whole genome shotgun (WGS) entry which is preliminary data.</text>
</comment>
<sequence>MEHTGGERRVRRKPVPSYVPPLGYDEALLLSSAHTPAYDWESGNQFGTSVEDIQQRRVGDEMRPKATFMAANTEYELVDATTYDKKVKRAPPKFRRRWNVFQGWWQEVIWCLISLACIIVLVTVLQSYDNQPLPNWPHGLTLNTVVAFISTFCRTSFVLPVVEGLSQYKWNWYKSPRPLGDFKIFDEASRGPWGSLRLLATTKGRVVGILSAAILVTGIATSTLTQSVVAYPTRQVELPGNDTALTLKNDGYFWVTANTNAQNKITSDGDPMELDVNSTLPNGVTVSRPYGYAALNISTGWSLSYNDTDVMKAAIFNFFVLYGPPMRATEIMLHWCVNTYNVTVKENIPVTQRVASYTHPTVGEVFIENYNMTSNTTYLTSPDSPQKKYVASGYGPDYIASTLKNTLVGGFLDLGGYQFGNGTQMFGTALSRAKIGISLLDESQKYDDAQFQTLRNLTENIASGLTNAWVSKCSDRSELLTKNISGSAWQDERFVSIRWPWLTLLAAQVGLSILTLIIIMIQTAGLDIEIVKGSPLPALLAVSSEEKAALLNKDFEDTHKNDLPHLKASGIAGALRRNGQDWVLRDSRG</sequence>
<protein>
    <submittedName>
        <fullName evidence="2">Uncharacterized protein</fullName>
    </submittedName>
</protein>
<keyword evidence="1" id="KW-0472">Membrane</keyword>
<gene>
    <name evidence="2" type="ORF">CCHL11_07147</name>
</gene>
<dbReference type="OrthoDB" id="5376804at2759"/>
<keyword evidence="3" id="KW-1185">Reference proteome</keyword>
<reference evidence="2 3" key="1">
    <citation type="submission" date="2016-11" db="EMBL/GenBank/DDBJ databases">
        <title>Draft Genome Assembly of Colletotrichum chlorophyti a pathogen of herbaceous plants.</title>
        <authorList>
            <person name="Gan P."/>
            <person name="Narusaka M."/>
            <person name="Tsushima A."/>
            <person name="Narusaka Y."/>
            <person name="Takano Y."/>
            <person name="Shirasu K."/>
        </authorList>
    </citation>
    <scope>NUCLEOTIDE SEQUENCE [LARGE SCALE GENOMIC DNA]</scope>
    <source>
        <strain evidence="2 3">NTL11</strain>
    </source>
</reference>
<name>A0A1Q8S0L6_9PEZI</name>
<keyword evidence="1" id="KW-1133">Transmembrane helix</keyword>
<dbReference type="STRING" id="708187.A0A1Q8S0L6"/>
<proteinExistence type="predicted"/>
<evidence type="ECO:0000313" key="2">
    <source>
        <dbReference type="EMBL" id="OLN94121.1"/>
    </source>
</evidence>
<dbReference type="EMBL" id="MPGH01000046">
    <property type="protein sequence ID" value="OLN94121.1"/>
    <property type="molecule type" value="Genomic_DNA"/>
</dbReference>
<feature type="transmembrane region" description="Helical" evidence="1">
    <location>
        <begin position="104"/>
        <end position="128"/>
    </location>
</feature>
<dbReference type="InterPro" id="IPR021514">
    <property type="entry name" value="DUF3176"/>
</dbReference>
<organism evidence="2 3">
    <name type="scientific">Colletotrichum chlorophyti</name>
    <dbReference type="NCBI Taxonomy" id="708187"/>
    <lineage>
        <taxon>Eukaryota</taxon>
        <taxon>Fungi</taxon>
        <taxon>Dikarya</taxon>
        <taxon>Ascomycota</taxon>
        <taxon>Pezizomycotina</taxon>
        <taxon>Sordariomycetes</taxon>
        <taxon>Hypocreomycetidae</taxon>
        <taxon>Glomerellales</taxon>
        <taxon>Glomerellaceae</taxon>
        <taxon>Colletotrichum</taxon>
    </lineage>
</organism>
<dbReference type="PANTHER" id="PTHR35394">
    <property type="entry name" value="DUF3176 DOMAIN-CONTAINING PROTEIN"/>
    <property type="match status" value="1"/>
</dbReference>
<feature type="transmembrane region" description="Helical" evidence="1">
    <location>
        <begin position="206"/>
        <end position="225"/>
    </location>
</feature>